<dbReference type="AlphaFoldDB" id="G5IMA0"/>
<sequence>MRVNGTLMNYYFHCKRQCYLHGHRLNLEDNSEIVQIGKALHEESGQYEIYHVDGRTKQEG</sequence>
<dbReference type="RefSeq" id="WP_006782616.1">
    <property type="nucleotide sequence ID" value="NZ_CP040506.1"/>
</dbReference>
<accession>G5IMA0</accession>
<organism evidence="2 3">
    <name type="scientific">Hungatella hathewayi WAL-18680</name>
    <dbReference type="NCBI Taxonomy" id="742737"/>
    <lineage>
        <taxon>Bacteria</taxon>
        <taxon>Bacillati</taxon>
        <taxon>Bacillota</taxon>
        <taxon>Clostridia</taxon>
        <taxon>Lachnospirales</taxon>
        <taxon>Lachnospiraceae</taxon>
        <taxon>Hungatella</taxon>
    </lineage>
</organism>
<name>G5IMA0_9FIRM</name>
<protein>
    <recommendedName>
        <fullName evidence="1">DUF83 domain-containing protein</fullName>
    </recommendedName>
</protein>
<evidence type="ECO:0000313" key="2">
    <source>
        <dbReference type="EMBL" id="EHI57519.1"/>
    </source>
</evidence>
<dbReference type="PATRIC" id="fig|742737.3.peg.4615"/>
<keyword evidence="3" id="KW-1185">Reference proteome</keyword>
<comment type="caution">
    <text evidence="2">The sequence shown here is derived from an EMBL/GenBank/DDBJ whole genome shotgun (WGS) entry which is preliminary data.</text>
</comment>
<dbReference type="HOGENOM" id="CLU_2935266_0_0_9"/>
<evidence type="ECO:0000259" key="1">
    <source>
        <dbReference type="Pfam" id="PF01930"/>
    </source>
</evidence>
<proteinExistence type="predicted"/>
<evidence type="ECO:0000313" key="3">
    <source>
        <dbReference type="Proteomes" id="UP000005384"/>
    </source>
</evidence>
<feature type="domain" description="DUF83" evidence="1">
    <location>
        <begin position="4"/>
        <end position="47"/>
    </location>
</feature>
<gene>
    <name evidence="2" type="ORF">HMPREF9473_04628</name>
</gene>
<dbReference type="Proteomes" id="UP000005384">
    <property type="component" value="Unassembled WGS sequence"/>
</dbReference>
<dbReference type="Pfam" id="PF01930">
    <property type="entry name" value="Cas_Cas4"/>
    <property type="match status" value="1"/>
</dbReference>
<dbReference type="EMBL" id="ADLN01000120">
    <property type="protein sequence ID" value="EHI57519.1"/>
    <property type="molecule type" value="Genomic_DNA"/>
</dbReference>
<reference evidence="2 3" key="1">
    <citation type="submission" date="2011-08" db="EMBL/GenBank/DDBJ databases">
        <title>The Genome Sequence of Clostridium hathewayi WAL-18680.</title>
        <authorList>
            <consortium name="The Broad Institute Genome Sequencing Platform"/>
            <person name="Earl A."/>
            <person name="Ward D."/>
            <person name="Feldgarden M."/>
            <person name="Gevers D."/>
            <person name="Finegold S.M."/>
            <person name="Summanen P.H."/>
            <person name="Molitoris D.R."/>
            <person name="Song M."/>
            <person name="Daigneault M."/>
            <person name="Allen-Vercoe E."/>
            <person name="Young S.K."/>
            <person name="Zeng Q."/>
            <person name="Gargeya S."/>
            <person name="Fitzgerald M."/>
            <person name="Haas B."/>
            <person name="Abouelleil A."/>
            <person name="Alvarado L."/>
            <person name="Arachchi H.M."/>
            <person name="Berlin A."/>
            <person name="Brown A."/>
            <person name="Chapman S.B."/>
            <person name="Chen Z."/>
            <person name="Dunbar C."/>
            <person name="Freedman E."/>
            <person name="Gearin G."/>
            <person name="Gellesch M."/>
            <person name="Goldberg J."/>
            <person name="Griggs A."/>
            <person name="Gujja S."/>
            <person name="Heiman D."/>
            <person name="Howarth C."/>
            <person name="Larson L."/>
            <person name="Lui A."/>
            <person name="MacDonald P.J.P."/>
            <person name="Montmayeur A."/>
            <person name="Murphy C."/>
            <person name="Neiman D."/>
            <person name="Pearson M."/>
            <person name="Priest M."/>
            <person name="Roberts A."/>
            <person name="Saif S."/>
            <person name="Shea T."/>
            <person name="Shenoy N."/>
            <person name="Sisk P."/>
            <person name="Stolte C."/>
            <person name="Sykes S."/>
            <person name="Wortman J."/>
            <person name="Nusbaum C."/>
            <person name="Birren B."/>
        </authorList>
    </citation>
    <scope>NUCLEOTIDE SEQUENCE [LARGE SCALE GENOMIC DNA]</scope>
    <source>
        <strain evidence="2 3">WAL-18680</strain>
    </source>
</reference>
<dbReference type="InterPro" id="IPR022765">
    <property type="entry name" value="Dna2/Cas4_DUF83"/>
</dbReference>